<dbReference type="PANTHER" id="PTHR43396">
    <property type="entry name" value="FLAVOHEMOPROTEIN"/>
    <property type="match status" value="1"/>
</dbReference>
<dbReference type="PROSITE" id="PS01033">
    <property type="entry name" value="GLOBIN"/>
    <property type="match status" value="1"/>
</dbReference>
<dbReference type="Proteomes" id="UP000295304">
    <property type="component" value="Unassembled WGS sequence"/>
</dbReference>
<keyword evidence="8" id="KW-1185">Reference proteome</keyword>
<dbReference type="EMBL" id="SLZW01000007">
    <property type="protein sequence ID" value="TCS61778.1"/>
    <property type="molecule type" value="Genomic_DNA"/>
</dbReference>
<gene>
    <name evidence="7" type="ORF">EDD55_107187</name>
</gene>
<sequence>MTPAQISHVQSSFASVAPISDQAATLFYGRLFEIAPEVKPLFKGDMREQGAKLMKTLAMVVGGLNRLETILPAVEALAIRHVAYGVEDRHYDAVGSALLWTLEQGLGDAFTPETREAWSIAYTTLADAMISASAKVSA</sequence>
<dbReference type="PRINTS" id="PR01907">
    <property type="entry name" value="WORMGLOBIN"/>
</dbReference>
<dbReference type="GO" id="GO:0020037">
    <property type="term" value="F:heme binding"/>
    <property type="evidence" value="ECO:0007669"/>
    <property type="project" value="InterPro"/>
</dbReference>
<dbReference type="GO" id="GO:0019825">
    <property type="term" value="F:oxygen binding"/>
    <property type="evidence" value="ECO:0007669"/>
    <property type="project" value="InterPro"/>
</dbReference>
<dbReference type="InterPro" id="IPR000971">
    <property type="entry name" value="Globin"/>
</dbReference>
<evidence type="ECO:0000313" key="7">
    <source>
        <dbReference type="EMBL" id="TCS61778.1"/>
    </source>
</evidence>
<dbReference type="AlphaFoldDB" id="A0A4R3J7D4"/>
<evidence type="ECO:0000256" key="3">
    <source>
        <dbReference type="ARBA" id="ARBA00022723"/>
    </source>
</evidence>
<comment type="similarity">
    <text evidence="5">Belongs to the globin family.</text>
</comment>
<dbReference type="GO" id="GO:0071500">
    <property type="term" value="P:cellular response to nitrosative stress"/>
    <property type="evidence" value="ECO:0007669"/>
    <property type="project" value="TreeGrafter"/>
</dbReference>
<comment type="caution">
    <text evidence="7">The sequence shown here is derived from an EMBL/GenBank/DDBJ whole genome shotgun (WGS) entry which is preliminary data.</text>
</comment>
<dbReference type="GO" id="GO:0071949">
    <property type="term" value="F:FAD binding"/>
    <property type="evidence" value="ECO:0007669"/>
    <property type="project" value="TreeGrafter"/>
</dbReference>
<dbReference type="OrthoDB" id="3213438at2"/>
<dbReference type="GO" id="GO:0046210">
    <property type="term" value="P:nitric oxide catabolic process"/>
    <property type="evidence" value="ECO:0007669"/>
    <property type="project" value="TreeGrafter"/>
</dbReference>
<evidence type="ECO:0000256" key="5">
    <source>
        <dbReference type="RuleBase" id="RU000356"/>
    </source>
</evidence>
<keyword evidence="4" id="KW-0408">Iron</keyword>
<dbReference type="Pfam" id="PF00042">
    <property type="entry name" value="Globin"/>
    <property type="match status" value="1"/>
</dbReference>
<organism evidence="7 8">
    <name type="scientific">Varunaivibrio sulfuroxidans</name>
    <dbReference type="NCBI Taxonomy" id="1773489"/>
    <lineage>
        <taxon>Bacteria</taxon>
        <taxon>Pseudomonadati</taxon>
        <taxon>Pseudomonadota</taxon>
        <taxon>Alphaproteobacteria</taxon>
        <taxon>Rhodospirillales</taxon>
        <taxon>Magnetovibrionaceae</taxon>
        <taxon>Varunaivibrio</taxon>
    </lineage>
</organism>
<keyword evidence="1 5" id="KW-0349">Heme</keyword>
<dbReference type="CDD" id="cd12131">
    <property type="entry name" value="HGbI-like"/>
    <property type="match status" value="1"/>
</dbReference>
<dbReference type="Gene3D" id="1.10.490.10">
    <property type="entry name" value="Globins"/>
    <property type="match status" value="1"/>
</dbReference>
<keyword evidence="5" id="KW-0813">Transport</keyword>
<dbReference type="RefSeq" id="WP_132939478.1">
    <property type="nucleotide sequence ID" value="NZ_CP119676.1"/>
</dbReference>
<keyword evidence="7" id="KW-0223">Dioxygenase</keyword>
<protein>
    <submittedName>
        <fullName evidence="7">Nitric oxide dioxygenase</fullName>
    </submittedName>
</protein>
<evidence type="ECO:0000256" key="4">
    <source>
        <dbReference type="ARBA" id="ARBA00023004"/>
    </source>
</evidence>
<dbReference type="PANTHER" id="PTHR43396:SF3">
    <property type="entry name" value="FLAVOHEMOPROTEIN"/>
    <property type="match status" value="1"/>
</dbReference>
<keyword evidence="7" id="KW-0560">Oxidoreductase</keyword>
<dbReference type="GO" id="GO:0008941">
    <property type="term" value="F:nitric oxide dioxygenase NAD(P)H activity"/>
    <property type="evidence" value="ECO:0007669"/>
    <property type="project" value="TreeGrafter"/>
</dbReference>
<name>A0A4R3J7D4_9PROT</name>
<feature type="domain" description="Globin" evidence="6">
    <location>
        <begin position="1"/>
        <end position="134"/>
    </location>
</feature>
<evidence type="ECO:0000259" key="6">
    <source>
        <dbReference type="PROSITE" id="PS01033"/>
    </source>
</evidence>
<proteinExistence type="inferred from homology"/>
<evidence type="ECO:0000256" key="2">
    <source>
        <dbReference type="ARBA" id="ARBA00022621"/>
    </source>
</evidence>
<reference evidence="7 8" key="1">
    <citation type="submission" date="2019-03" db="EMBL/GenBank/DDBJ databases">
        <title>Genomic Encyclopedia of Type Strains, Phase IV (KMG-IV): sequencing the most valuable type-strain genomes for metagenomic binning, comparative biology and taxonomic classification.</title>
        <authorList>
            <person name="Goeker M."/>
        </authorList>
    </citation>
    <scope>NUCLEOTIDE SEQUENCE [LARGE SCALE GENOMIC DNA]</scope>
    <source>
        <strain evidence="7 8">DSM 101688</strain>
    </source>
</reference>
<evidence type="ECO:0000256" key="1">
    <source>
        <dbReference type="ARBA" id="ARBA00022617"/>
    </source>
</evidence>
<accession>A0A4R3J7D4</accession>
<dbReference type="GO" id="GO:0046872">
    <property type="term" value="F:metal ion binding"/>
    <property type="evidence" value="ECO:0007669"/>
    <property type="project" value="UniProtKB-KW"/>
</dbReference>
<keyword evidence="3" id="KW-0479">Metal-binding</keyword>
<dbReference type="InterPro" id="IPR009050">
    <property type="entry name" value="Globin-like_sf"/>
</dbReference>
<keyword evidence="2 5" id="KW-0561">Oxygen transport</keyword>
<dbReference type="SUPFAM" id="SSF46458">
    <property type="entry name" value="Globin-like"/>
    <property type="match status" value="1"/>
</dbReference>
<evidence type="ECO:0000313" key="8">
    <source>
        <dbReference type="Proteomes" id="UP000295304"/>
    </source>
</evidence>
<dbReference type="GO" id="GO:0005344">
    <property type="term" value="F:oxygen carrier activity"/>
    <property type="evidence" value="ECO:0007669"/>
    <property type="project" value="UniProtKB-KW"/>
</dbReference>
<dbReference type="InterPro" id="IPR012292">
    <property type="entry name" value="Globin/Proto"/>
</dbReference>